<dbReference type="InterPro" id="IPR007492">
    <property type="entry name" value="LytTR_DNA-bd_dom"/>
</dbReference>
<dbReference type="AlphaFoldDB" id="A0AA37WI11"/>
<dbReference type="EMBL" id="BSOT01000006">
    <property type="protein sequence ID" value="GLR71596.1"/>
    <property type="molecule type" value="Genomic_DNA"/>
</dbReference>
<dbReference type="Pfam" id="PF04397">
    <property type="entry name" value="LytTR"/>
    <property type="match status" value="1"/>
</dbReference>
<dbReference type="PANTHER" id="PTHR37299">
    <property type="entry name" value="TRANSCRIPTIONAL REGULATOR-RELATED"/>
    <property type="match status" value="1"/>
</dbReference>
<organism evidence="3 4">
    <name type="scientific">Agaribacter marinus</name>
    <dbReference type="NCBI Taxonomy" id="1431249"/>
    <lineage>
        <taxon>Bacteria</taxon>
        <taxon>Pseudomonadati</taxon>
        <taxon>Pseudomonadota</taxon>
        <taxon>Gammaproteobacteria</taxon>
        <taxon>Alteromonadales</taxon>
        <taxon>Alteromonadaceae</taxon>
        <taxon>Agaribacter</taxon>
    </lineage>
</organism>
<proteinExistence type="predicted"/>
<name>A0AA37WI11_9ALTE</name>
<feature type="domain" description="HTH LytTR-type" evidence="2">
    <location>
        <begin position="8"/>
        <end position="108"/>
    </location>
</feature>
<protein>
    <recommendedName>
        <fullName evidence="2">HTH LytTR-type domain-containing protein</fullName>
    </recommendedName>
</protein>
<dbReference type="SMART" id="SM00850">
    <property type="entry name" value="LytTR"/>
    <property type="match status" value="1"/>
</dbReference>
<comment type="caution">
    <text evidence="3">The sequence shown here is derived from an EMBL/GenBank/DDBJ whole genome shotgun (WGS) entry which is preliminary data.</text>
</comment>
<gene>
    <name evidence="3" type="ORF">GCM10007852_25040</name>
</gene>
<dbReference type="InterPro" id="IPR046947">
    <property type="entry name" value="LytR-like"/>
</dbReference>
<keyword evidence="1" id="KW-0902">Two-component regulatory system</keyword>
<dbReference type="GO" id="GO:0000156">
    <property type="term" value="F:phosphorelay response regulator activity"/>
    <property type="evidence" value="ECO:0007669"/>
    <property type="project" value="InterPro"/>
</dbReference>
<dbReference type="PANTHER" id="PTHR37299:SF1">
    <property type="entry name" value="STAGE 0 SPORULATION PROTEIN A HOMOLOG"/>
    <property type="match status" value="1"/>
</dbReference>
<evidence type="ECO:0000313" key="3">
    <source>
        <dbReference type="EMBL" id="GLR71596.1"/>
    </source>
</evidence>
<evidence type="ECO:0000259" key="2">
    <source>
        <dbReference type="PROSITE" id="PS50930"/>
    </source>
</evidence>
<accession>A0AA37WI11</accession>
<dbReference type="Proteomes" id="UP001156601">
    <property type="component" value="Unassembled WGS sequence"/>
</dbReference>
<dbReference type="Gene3D" id="2.40.50.1020">
    <property type="entry name" value="LytTr DNA-binding domain"/>
    <property type="match status" value="1"/>
</dbReference>
<evidence type="ECO:0000313" key="4">
    <source>
        <dbReference type="Proteomes" id="UP001156601"/>
    </source>
</evidence>
<reference evidence="3" key="1">
    <citation type="journal article" date="2014" name="Int. J. Syst. Evol. Microbiol.">
        <title>Complete genome sequence of Corynebacterium casei LMG S-19264T (=DSM 44701T), isolated from a smear-ripened cheese.</title>
        <authorList>
            <consortium name="US DOE Joint Genome Institute (JGI-PGF)"/>
            <person name="Walter F."/>
            <person name="Albersmeier A."/>
            <person name="Kalinowski J."/>
            <person name="Ruckert C."/>
        </authorList>
    </citation>
    <scope>NUCLEOTIDE SEQUENCE</scope>
    <source>
        <strain evidence="3">NBRC 110023</strain>
    </source>
</reference>
<evidence type="ECO:0000256" key="1">
    <source>
        <dbReference type="ARBA" id="ARBA00023012"/>
    </source>
</evidence>
<reference evidence="3" key="2">
    <citation type="submission" date="2023-01" db="EMBL/GenBank/DDBJ databases">
        <title>Draft genome sequence of Agaribacter marinus strain NBRC 110023.</title>
        <authorList>
            <person name="Sun Q."/>
            <person name="Mori K."/>
        </authorList>
    </citation>
    <scope>NUCLEOTIDE SEQUENCE</scope>
    <source>
        <strain evidence="3">NBRC 110023</strain>
    </source>
</reference>
<keyword evidence="4" id="KW-1185">Reference proteome</keyword>
<dbReference type="GO" id="GO:0003677">
    <property type="term" value="F:DNA binding"/>
    <property type="evidence" value="ECO:0007669"/>
    <property type="project" value="InterPro"/>
</dbReference>
<dbReference type="PROSITE" id="PS50930">
    <property type="entry name" value="HTH_LYTTR"/>
    <property type="match status" value="1"/>
</dbReference>
<sequence length="115" mass="13559">MNKSAQSFVVYKGRSKAVINAQDIIYVRVNGNYLEIHTKESSYLMRKTMKEIETQLAADQFIRIHRSYIVRRSEIHTICRNSLEAKMQNNQRLRIGKKYLKSLPHFHQAESNKMS</sequence>